<reference evidence="1" key="2">
    <citation type="journal article" date="2022" name="New Phytol.">
        <title>Evolutionary transition to the ectomycorrhizal habit in the genomes of a hyperdiverse lineage of mushroom-forming fungi.</title>
        <authorList>
            <person name="Looney B."/>
            <person name="Miyauchi S."/>
            <person name="Morin E."/>
            <person name="Drula E."/>
            <person name="Courty P.E."/>
            <person name="Kohler A."/>
            <person name="Kuo A."/>
            <person name="LaButti K."/>
            <person name="Pangilinan J."/>
            <person name="Lipzen A."/>
            <person name="Riley R."/>
            <person name="Andreopoulos W."/>
            <person name="He G."/>
            <person name="Johnson J."/>
            <person name="Nolan M."/>
            <person name="Tritt A."/>
            <person name="Barry K.W."/>
            <person name="Grigoriev I.V."/>
            <person name="Nagy L.G."/>
            <person name="Hibbett D."/>
            <person name="Henrissat B."/>
            <person name="Matheny P.B."/>
            <person name="Labbe J."/>
            <person name="Martin F.M."/>
        </authorList>
    </citation>
    <scope>NUCLEOTIDE SEQUENCE</scope>
    <source>
        <strain evidence="1">FP105234-sp</strain>
    </source>
</reference>
<comment type="caution">
    <text evidence="1">The sequence shown here is derived from an EMBL/GenBank/DDBJ whole genome shotgun (WGS) entry which is preliminary data.</text>
</comment>
<name>A0ACB8R091_9AGAM</name>
<protein>
    <submittedName>
        <fullName evidence="1">Uncharacterized protein</fullName>
    </submittedName>
</protein>
<reference evidence="1" key="1">
    <citation type="submission" date="2021-02" db="EMBL/GenBank/DDBJ databases">
        <authorList>
            <consortium name="DOE Joint Genome Institute"/>
            <person name="Ahrendt S."/>
            <person name="Looney B.P."/>
            <person name="Miyauchi S."/>
            <person name="Morin E."/>
            <person name="Drula E."/>
            <person name="Courty P.E."/>
            <person name="Chicoki N."/>
            <person name="Fauchery L."/>
            <person name="Kohler A."/>
            <person name="Kuo A."/>
            <person name="Labutti K."/>
            <person name="Pangilinan J."/>
            <person name="Lipzen A."/>
            <person name="Riley R."/>
            <person name="Andreopoulos W."/>
            <person name="He G."/>
            <person name="Johnson J."/>
            <person name="Barry K.W."/>
            <person name="Grigoriev I.V."/>
            <person name="Nagy L."/>
            <person name="Hibbett D."/>
            <person name="Henrissat B."/>
            <person name="Matheny P.B."/>
            <person name="Labbe J."/>
            <person name="Martin F."/>
        </authorList>
    </citation>
    <scope>NUCLEOTIDE SEQUENCE</scope>
    <source>
        <strain evidence="1">FP105234-sp</strain>
    </source>
</reference>
<evidence type="ECO:0000313" key="2">
    <source>
        <dbReference type="Proteomes" id="UP000814033"/>
    </source>
</evidence>
<keyword evidence="2" id="KW-1185">Reference proteome</keyword>
<gene>
    <name evidence="1" type="ORF">FA95DRAFT_1578812</name>
</gene>
<feature type="non-terminal residue" evidence="1">
    <location>
        <position position="413"/>
    </location>
</feature>
<accession>A0ACB8R091</accession>
<organism evidence="1 2">
    <name type="scientific">Auriscalpium vulgare</name>
    <dbReference type="NCBI Taxonomy" id="40419"/>
    <lineage>
        <taxon>Eukaryota</taxon>
        <taxon>Fungi</taxon>
        <taxon>Dikarya</taxon>
        <taxon>Basidiomycota</taxon>
        <taxon>Agaricomycotina</taxon>
        <taxon>Agaricomycetes</taxon>
        <taxon>Russulales</taxon>
        <taxon>Auriscalpiaceae</taxon>
        <taxon>Auriscalpium</taxon>
    </lineage>
</organism>
<dbReference type="Proteomes" id="UP000814033">
    <property type="component" value="Unassembled WGS sequence"/>
</dbReference>
<dbReference type="EMBL" id="MU276919">
    <property type="protein sequence ID" value="KAI0037483.1"/>
    <property type="molecule type" value="Genomic_DNA"/>
</dbReference>
<sequence>MAVTVCGLACELRKGGRARMARRRGPPSRRRRGDERVELGVELGAHSWPIRNGKMDMVACGSLDCSCLAASSRRPGKKNMKGDMVERLARIRRRASGITAGRTERNRIRAILRSDIAPALSTSLTMPTCFCTSCYPGKDVTQHTVKRHRGADRKLLLDPDNTPAHLASIRTSIDLCTAELAKNHDSQNQTQEQPGADGIRQRQAVQAYHSAASDHRAGPDTLADNVAADVMFEAAEGSGSAGKELSDHSEHAVSSQAAMAYEIDQNNSNAEEQTDDHDDENDMDQDASDIYEEHSIHRDGPADSDHGSNSEDDILLNIAEEHHEYDSLSSSDNDGESNQSAEDIALDIDMDDMLQSLPDTAARQREIFLDGYTCPAIPPFDTPKAKSLDKSETMSLKHWVTWKKTNGTVKAYS</sequence>
<evidence type="ECO:0000313" key="1">
    <source>
        <dbReference type="EMBL" id="KAI0037483.1"/>
    </source>
</evidence>
<proteinExistence type="predicted"/>